<evidence type="ECO:0000313" key="1">
    <source>
        <dbReference type="EMBL" id="TGY75959.1"/>
    </source>
</evidence>
<keyword evidence="2" id="KW-1185">Reference proteome</keyword>
<reference evidence="1" key="1">
    <citation type="submission" date="2019-04" db="EMBL/GenBank/DDBJ databases">
        <title>Microbes associate with the intestines of laboratory mice.</title>
        <authorList>
            <person name="Navarre W."/>
            <person name="Wong E."/>
            <person name="Huang K."/>
            <person name="Tropini C."/>
            <person name="Ng K."/>
            <person name="Yu B."/>
        </authorList>
    </citation>
    <scope>NUCLEOTIDE SEQUENCE</scope>
    <source>
        <strain evidence="1">NM04_E33</strain>
    </source>
</reference>
<sequence length="233" mass="25548">MNPIKANIPNSITCINLLAGCLAIITAFHGNNLLWGMPAYLWAYIFIAIGAIADFLDGFAARALHAYSNLGKELDSLSDLVTFGVAPGIIVFNLMSGWTEALQWLPWTALLIPVAGAIRLARFNIDTRQTTSFIGMPIPANAIFWIGYTATFMNGADSLFSSFVFLPVLLIECWLMNSPLRMFSLKFKNLKLKDNAPRFILVAAAIAFCATLGVGGLMWLIIFYIGLSILFRG</sequence>
<keyword evidence="1" id="KW-0808">Transferase</keyword>
<gene>
    <name evidence="1" type="primary">pssA</name>
    <name evidence="1" type="ORF">E5331_19105</name>
</gene>
<dbReference type="EMBL" id="SRYB01000047">
    <property type="protein sequence ID" value="TGY75959.1"/>
    <property type="molecule type" value="Genomic_DNA"/>
</dbReference>
<comment type="caution">
    <text evidence="1">The sequence shown here is derived from an EMBL/GenBank/DDBJ whole genome shotgun (WGS) entry which is preliminary data.</text>
</comment>
<name>A0AC61RAK7_9BACT</name>
<protein>
    <submittedName>
        <fullName evidence="1">CDP-diacylglycerol--serine O-phosphatidyltransferase</fullName>
        <ecNumber evidence="1">2.7.8.8</ecNumber>
    </submittedName>
</protein>
<dbReference type="Proteomes" id="UP000306319">
    <property type="component" value="Unassembled WGS sequence"/>
</dbReference>
<organism evidence="1 2">
    <name type="scientific">Lepagella muris</name>
    <dbReference type="NCBI Taxonomy" id="3032870"/>
    <lineage>
        <taxon>Bacteria</taxon>
        <taxon>Pseudomonadati</taxon>
        <taxon>Bacteroidota</taxon>
        <taxon>Bacteroidia</taxon>
        <taxon>Bacteroidales</taxon>
        <taxon>Muribaculaceae</taxon>
        <taxon>Lepagella</taxon>
    </lineage>
</organism>
<accession>A0AC61RAK7</accession>
<dbReference type="EC" id="2.7.8.8" evidence="1"/>
<proteinExistence type="predicted"/>
<evidence type="ECO:0000313" key="2">
    <source>
        <dbReference type="Proteomes" id="UP000306319"/>
    </source>
</evidence>